<dbReference type="AlphaFoldDB" id="A0A7R9AJB3"/>
<keyword evidence="3" id="KW-1185">Reference proteome</keyword>
<dbReference type="EMBL" id="LR914459">
    <property type="protein sequence ID" value="CAD7254965.1"/>
    <property type="molecule type" value="Genomic_DNA"/>
</dbReference>
<gene>
    <name evidence="2" type="ORF">DSTB1V02_LOCUS14711</name>
</gene>
<evidence type="ECO:0000313" key="2">
    <source>
        <dbReference type="EMBL" id="CAD7254965.1"/>
    </source>
</evidence>
<reference evidence="2" key="1">
    <citation type="submission" date="2020-11" db="EMBL/GenBank/DDBJ databases">
        <authorList>
            <person name="Tran Van P."/>
        </authorList>
    </citation>
    <scope>NUCLEOTIDE SEQUENCE</scope>
</reference>
<protein>
    <submittedName>
        <fullName evidence="2">Uncharacterized protein</fullName>
    </submittedName>
</protein>
<name>A0A7R9AJB3_9CRUS</name>
<evidence type="ECO:0000313" key="3">
    <source>
        <dbReference type="Proteomes" id="UP000677054"/>
    </source>
</evidence>
<organism evidence="2">
    <name type="scientific">Darwinula stevensoni</name>
    <dbReference type="NCBI Taxonomy" id="69355"/>
    <lineage>
        <taxon>Eukaryota</taxon>
        <taxon>Metazoa</taxon>
        <taxon>Ecdysozoa</taxon>
        <taxon>Arthropoda</taxon>
        <taxon>Crustacea</taxon>
        <taxon>Oligostraca</taxon>
        <taxon>Ostracoda</taxon>
        <taxon>Podocopa</taxon>
        <taxon>Podocopida</taxon>
        <taxon>Darwinulocopina</taxon>
        <taxon>Darwinuloidea</taxon>
        <taxon>Darwinulidae</taxon>
        <taxon>Darwinula</taxon>
    </lineage>
</organism>
<dbReference type="EMBL" id="CAJPEV010014941">
    <property type="protein sequence ID" value="CAG0907066.1"/>
    <property type="molecule type" value="Genomic_DNA"/>
</dbReference>
<proteinExistence type="predicted"/>
<evidence type="ECO:0000256" key="1">
    <source>
        <dbReference type="SAM" id="MobiDB-lite"/>
    </source>
</evidence>
<accession>A0A7R9AJB3</accession>
<sequence>MNDSNRDLKVDGQEVPLKYDVSSLPMEVEGKEVPEDEDAKEQKNAVYLASGPAGDPRFERFVPYEGCLSNVEVIFPGYSIDIIQEFLEMKNGEPLEGMKESACGSPPSRRGNGHQEPNSRSGDVHLSLQVWDVRRERGKVG</sequence>
<dbReference type="Proteomes" id="UP000677054">
    <property type="component" value="Unassembled WGS sequence"/>
</dbReference>
<feature type="region of interest" description="Disordered" evidence="1">
    <location>
        <begin position="96"/>
        <end position="127"/>
    </location>
</feature>